<keyword evidence="7 9" id="KW-0472">Membrane</keyword>
<keyword evidence="5 9" id="KW-0812">Transmembrane</keyword>
<evidence type="ECO:0000256" key="5">
    <source>
        <dbReference type="ARBA" id="ARBA00022692"/>
    </source>
</evidence>
<accession>A0A7R9A2D6</accession>
<comment type="subcellular location">
    <subcellularLocation>
        <location evidence="1">Endomembrane system</location>
        <topology evidence="1">Multi-pass membrane protein</topology>
    </subcellularLocation>
</comment>
<evidence type="ECO:0000313" key="10">
    <source>
        <dbReference type="EMBL" id="CAD7240695.1"/>
    </source>
</evidence>
<evidence type="ECO:0000256" key="4">
    <source>
        <dbReference type="ARBA" id="ARBA00022597"/>
    </source>
</evidence>
<dbReference type="PANTHER" id="PTHR10778">
    <property type="entry name" value="SOLUTE CARRIER FAMILY 35 MEMBER B"/>
    <property type="match status" value="1"/>
</dbReference>
<evidence type="ECO:0000256" key="8">
    <source>
        <dbReference type="SAM" id="MobiDB-lite"/>
    </source>
</evidence>
<evidence type="ECO:0000256" key="1">
    <source>
        <dbReference type="ARBA" id="ARBA00004127"/>
    </source>
</evidence>
<dbReference type="OrthoDB" id="999962at2759"/>
<evidence type="ECO:0000256" key="2">
    <source>
        <dbReference type="ARBA" id="ARBA00010694"/>
    </source>
</evidence>
<dbReference type="GO" id="GO:0005462">
    <property type="term" value="F:UDP-N-acetylglucosamine transmembrane transporter activity"/>
    <property type="evidence" value="ECO:0007669"/>
    <property type="project" value="TreeGrafter"/>
</dbReference>
<dbReference type="PANTHER" id="PTHR10778:SF4">
    <property type="entry name" value="NUCLEOTIDE SUGAR TRANSPORTER SLC35B4"/>
    <property type="match status" value="1"/>
</dbReference>
<feature type="transmembrane region" description="Helical" evidence="9">
    <location>
        <begin position="30"/>
        <end position="50"/>
    </location>
</feature>
<feature type="region of interest" description="Disordered" evidence="8">
    <location>
        <begin position="127"/>
        <end position="155"/>
    </location>
</feature>
<dbReference type="GO" id="GO:0005464">
    <property type="term" value="F:UDP-xylose transmembrane transporter activity"/>
    <property type="evidence" value="ECO:0007669"/>
    <property type="project" value="TreeGrafter"/>
</dbReference>
<organism evidence="10">
    <name type="scientific">Darwinula stevensoni</name>
    <dbReference type="NCBI Taxonomy" id="69355"/>
    <lineage>
        <taxon>Eukaryota</taxon>
        <taxon>Metazoa</taxon>
        <taxon>Ecdysozoa</taxon>
        <taxon>Arthropoda</taxon>
        <taxon>Crustacea</taxon>
        <taxon>Oligostraca</taxon>
        <taxon>Ostracoda</taxon>
        <taxon>Podocopa</taxon>
        <taxon>Podocopida</taxon>
        <taxon>Darwinulocopina</taxon>
        <taxon>Darwinuloidea</taxon>
        <taxon>Darwinulidae</taxon>
        <taxon>Darwinula</taxon>
    </lineage>
</organism>
<keyword evidence="11" id="KW-1185">Reference proteome</keyword>
<dbReference type="GO" id="GO:0005789">
    <property type="term" value="C:endoplasmic reticulum membrane"/>
    <property type="evidence" value="ECO:0007669"/>
    <property type="project" value="TreeGrafter"/>
</dbReference>
<reference evidence="10" key="1">
    <citation type="submission" date="2020-11" db="EMBL/GenBank/DDBJ databases">
        <authorList>
            <person name="Tran Van P."/>
        </authorList>
    </citation>
    <scope>NUCLEOTIDE SEQUENCE</scope>
</reference>
<dbReference type="GO" id="GO:0000139">
    <property type="term" value="C:Golgi membrane"/>
    <property type="evidence" value="ECO:0007669"/>
    <property type="project" value="TreeGrafter"/>
</dbReference>
<protein>
    <submittedName>
        <fullName evidence="10">Uncharacterized protein</fullName>
    </submittedName>
</protein>
<keyword evidence="3" id="KW-0813">Transport</keyword>
<keyword evidence="4" id="KW-0762">Sugar transport</keyword>
<evidence type="ECO:0000256" key="3">
    <source>
        <dbReference type="ARBA" id="ARBA00022448"/>
    </source>
</evidence>
<keyword evidence="6 9" id="KW-1133">Transmembrane helix</keyword>
<dbReference type="Proteomes" id="UP000677054">
    <property type="component" value="Unassembled WGS sequence"/>
</dbReference>
<dbReference type="Pfam" id="PF08449">
    <property type="entry name" value="UAA"/>
    <property type="match status" value="1"/>
</dbReference>
<evidence type="ECO:0000313" key="11">
    <source>
        <dbReference type="Proteomes" id="UP000677054"/>
    </source>
</evidence>
<dbReference type="InterPro" id="IPR013657">
    <property type="entry name" value="SCL35B1-4/HUT1"/>
</dbReference>
<feature type="transmembrane region" description="Helical" evidence="9">
    <location>
        <begin position="62"/>
        <end position="82"/>
    </location>
</feature>
<name>A0A7R9A2D6_9CRUS</name>
<dbReference type="EMBL" id="LR899570">
    <property type="protein sequence ID" value="CAD7240695.1"/>
    <property type="molecule type" value="Genomic_DNA"/>
</dbReference>
<dbReference type="AlphaFoldDB" id="A0A7R9A2D6"/>
<evidence type="ECO:0000256" key="6">
    <source>
        <dbReference type="ARBA" id="ARBA00022989"/>
    </source>
</evidence>
<proteinExistence type="inferred from homology"/>
<comment type="similarity">
    <text evidence="2">Belongs to the nucleotide-sugar transporter family. SLC35B subfamily.</text>
</comment>
<dbReference type="EMBL" id="CAJPEV010000053">
    <property type="protein sequence ID" value="CAG0879692.1"/>
    <property type="molecule type" value="Genomic_DNA"/>
</dbReference>
<evidence type="ECO:0000256" key="9">
    <source>
        <dbReference type="SAM" id="Phobius"/>
    </source>
</evidence>
<gene>
    <name evidence="10" type="ORF">DSTB1V02_LOCUS708</name>
</gene>
<evidence type="ECO:0000256" key="7">
    <source>
        <dbReference type="ARBA" id="ARBA00023136"/>
    </source>
</evidence>
<sequence>MYMCYLAMVTMFFVANVANNYALRFNLSVPLFLIFRSGSLLTNMILGIIIRKRRYTVNKYISVAMVTGGVFMCTFASGHYIANDIEQSAGATPVDFASWLTDGHASTGGNFNRKSEDRRGCRERETLHASGIGVPSENSTKTRFGGGTTRHMRCN</sequence>